<dbReference type="PROSITE" id="PS00455">
    <property type="entry name" value="AMP_BINDING"/>
    <property type="match status" value="1"/>
</dbReference>
<evidence type="ECO:0000313" key="6">
    <source>
        <dbReference type="Proteomes" id="UP000319732"/>
    </source>
</evidence>
<dbReference type="SUPFAM" id="SSF56801">
    <property type="entry name" value="Acetyl-CoA synthetase-like"/>
    <property type="match status" value="1"/>
</dbReference>
<dbReference type="AlphaFoldDB" id="A0A545SL79"/>
<keyword evidence="6" id="KW-1185">Reference proteome</keyword>
<evidence type="ECO:0000259" key="3">
    <source>
        <dbReference type="Pfam" id="PF00501"/>
    </source>
</evidence>
<dbReference type="PANTHER" id="PTHR45527:SF1">
    <property type="entry name" value="FATTY ACID SYNTHASE"/>
    <property type="match status" value="1"/>
</dbReference>
<dbReference type="Gene3D" id="3.30.300.30">
    <property type="match status" value="1"/>
</dbReference>
<feature type="domain" description="AMP-dependent synthetase/ligase" evidence="3">
    <location>
        <begin position="274"/>
        <end position="404"/>
    </location>
</feature>
<dbReference type="Pfam" id="PF00501">
    <property type="entry name" value="AMP-binding"/>
    <property type="match status" value="2"/>
</dbReference>
<dbReference type="InterPro" id="IPR020459">
    <property type="entry name" value="AMP-binding"/>
</dbReference>
<accession>A0A545SL79</accession>
<dbReference type="GO" id="GO:0044550">
    <property type="term" value="P:secondary metabolite biosynthetic process"/>
    <property type="evidence" value="ECO:0007669"/>
    <property type="project" value="TreeGrafter"/>
</dbReference>
<feature type="non-terminal residue" evidence="5">
    <location>
        <position position="1"/>
    </location>
</feature>
<dbReference type="OrthoDB" id="9030879at2"/>
<dbReference type="Proteomes" id="UP000319732">
    <property type="component" value="Unassembled WGS sequence"/>
</dbReference>
<reference evidence="5 6" key="1">
    <citation type="submission" date="2019-06" db="EMBL/GenBank/DDBJ databases">
        <title>Whole genome sequence for Cellvibrionaceae sp. R142.</title>
        <authorList>
            <person name="Wang G."/>
        </authorList>
    </citation>
    <scope>NUCLEOTIDE SEQUENCE [LARGE SCALE GENOMIC DNA]</scope>
    <source>
        <strain evidence="5 6">R142</strain>
    </source>
</reference>
<proteinExistence type="predicted"/>
<evidence type="ECO:0000256" key="1">
    <source>
        <dbReference type="ARBA" id="ARBA00022450"/>
    </source>
</evidence>
<keyword evidence="1" id="KW-0596">Phosphopantetheine</keyword>
<dbReference type="Pfam" id="PF13193">
    <property type="entry name" value="AMP-binding_C"/>
    <property type="match status" value="1"/>
</dbReference>
<dbReference type="InterPro" id="IPR020845">
    <property type="entry name" value="AMP-binding_CS"/>
</dbReference>
<dbReference type="GO" id="GO:0005737">
    <property type="term" value="C:cytoplasm"/>
    <property type="evidence" value="ECO:0007669"/>
    <property type="project" value="TreeGrafter"/>
</dbReference>
<dbReference type="InterPro" id="IPR042099">
    <property type="entry name" value="ANL_N_sf"/>
</dbReference>
<dbReference type="RefSeq" id="WP_142930352.1">
    <property type="nucleotide sequence ID" value="NZ_ML660147.1"/>
</dbReference>
<dbReference type="FunFam" id="3.40.50.980:FF:000001">
    <property type="entry name" value="Non-ribosomal peptide synthetase"/>
    <property type="match status" value="1"/>
</dbReference>
<evidence type="ECO:0000313" key="5">
    <source>
        <dbReference type="EMBL" id="TQV65586.1"/>
    </source>
</evidence>
<dbReference type="GO" id="GO:0031177">
    <property type="term" value="F:phosphopantetheine binding"/>
    <property type="evidence" value="ECO:0007669"/>
    <property type="project" value="TreeGrafter"/>
</dbReference>
<dbReference type="Gene3D" id="3.40.50.12780">
    <property type="entry name" value="N-terminal domain of ligase-like"/>
    <property type="match status" value="1"/>
</dbReference>
<protein>
    <submittedName>
        <fullName evidence="5">Amino acid adenylation domain-containing protein</fullName>
    </submittedName>
</protein>
<feature type="domain" description="AMP-binding enzyme C-terminal" evidence="4">
    <location>
        <begin position="463"/>
        <end position="544"/>
    </location>
</feature>
<dbReference type="GO" id="GO:0043041">
    <property type="term" value="P:amino acid activation for nonribosomal peptide biosynthetic process"/>
    <property type="evidence" value="ECO:0007669"/>
    <property type="project" value="TreeGrafter"/>
</dbReference>
<organism evidence="5 6">
    <name type="scientific">Exilibacterium tricleocarpae</name>
    <dbReference type="NCBI Taxonomy" id="2591008"/>
    <lineage>
        <taxon>Bacteria</taxon>
        <taxon>Pseudomonadati</taxon>
        <taxon>Pseudomonadota</taxon>
        <taxon>Gammaproteobacteria</taxon>
        <taxon>Cellvibrionales</taxon>
        <taxon>Cellvibrionaceae</taxon>
        <taxon>Exilibacterium</taxon>
    </lineage>
</organism>
<dbReference type="EMBL" id="VHSG01000072">
    <property type="protein sequence ID" value="TQV65586.1"/>
    <property type="molecule type" value="Genomic_DNA"/>
</dbReference>
<evidence type="ECO:0000256" key="2">
    <source>
        <dbReference type="ARBA" id="ARBA00022553"/>
    </source>
</evidence>
<sequence length="590" mass="63456">HALFEAQVRKHGAAPAVIYEEHTLSYRQLNRRANRLARYLMARGVGPDTPVGLCMTRSPEMLVAILAILKAGGAYVPLDPQAPPARLAALLDDTGMAIVLTQGHLQVSTGLPETLALCVDDDHLQQTLADYPCTNLSKADKARRGQRGDNLAYIIYTSGSTGTPKGVMIEHRAAVNYAVQIAQRYFQGEVDGSIVSSPLAFDLALTGVLPPLVAGKSLHLLPQDDNEILHLYRLLQAPAADTPAVLPSEVSKSEVSKSEALTSQTVKPDVVKPQAIKPKVVKLTPSHLDALGQLHGDKGVLSEVAHRVIVGGEALPGRQARALAQWLPNGLYVNHYGPTETTIGCVTCDFERDTAALADWVSVPIGRPLPRVEVYVVDRFGQLAAPGVVGELWVGGAGVARGYWQRAALSEARFIRNPFSDDPHSRVYRTGDRVRWLADGTLAFVGRVDQQVKLRGFRIEPGEIESQLLALPAVNQAAVVLHGGAGPCAEEKGEGRLIAYVSLLRPDALTAAALRETLAAHLPAYMMPSQFVIMASLPLTANNKVDRSALPDPDAHALQAETYEAPVGEIEQVLADIWQALLGVARVGRR</sequence>
<dbReference type="InterPro" id="IPR000873">
    <property type="entry name" value="AMP-dep_synth/lig_dom"/>
</dbReference>
<dbReference type="PANTHER" id="PTHR45527">
    <property type="entry name" value="NONRIBOSOMAL PEPTIDE SYNTHETASE"/>
    <property type="match status" value="1"/>
</dbReference>
<comment type="caution">
    <text evidence="5">The sequence shown here is derived from an EMBL/GenBank/DDBJ whole genome shotgun (WGS) entry which is preliminary data.</text>
</comment>
<keyword evidence="2" id="KW-0597">Phosphoprotein</keyword>
<dbReference type="FunFam" id="3.30.300.30:FF:000010">
    <property type="entry name" value="Enterobactin synthetase component F"/>
    <property type="match status" value="1"/>
</dbReference>
<evidence type="ECO:0000259" key="4">
    <source>
        <dbReference type="Pfam" id="PF13193"/>
    </source>
</evidence>
<dbReference type="InterPro" id="IPR025110">
    <property type="entry name" value="AMP-bd_C"/>
</dbReference>
<name>A0A545SL79_9GAMM</name>
<feature type="non-terminal residue" evidence="5">
    <location>
        <position position="590"/>
    </location>
</feature>
<dbReference type="InterPro" id="IPR045851">
    <property type="entry name" value="AMP-bd_C_sf"/>
</dbReference>
<dbReference type="CDD" id="cd05930">
    <property type="entry name" value="A_NRPS"/>
    <property type="match status" value="1"/>
</dbReference>
<dbReference type="Gene3D" id="3.40.50.980">
    <property type="match status" value="2"/>
</dbReference>
<dbReference type="PRINTS" id="PR00154">
    <property type="entry name" value="AMPBINDING"/>
</dbReference>
<feature type="domain" description="AMP-dependent synthetase/ligase" evidence="3">
    <location>
        <begin position="4"/>
        <end position="226"/>
    </location>
</feature>
<gene>
    <name evidence="5" type="ORF">FKG94_28525</name>
</gene>